<organism evidence="3 4">
    <name type="scientific">Pseudogemmobacter faecipullorum</name>
    <dbReference type="NCBI Taxonomy" id="2755041"/>
    <lineage>
        <taxon>Bacteria</taxon>
        <taxon>Pseudomonadati</taxon>
        <taxon>Pseudomonadota</taxon>
        <taxon>Alphaproteobacteria</taxon>
        <taxon>Rhodobacterales</taxon>
        <taxon>Paracoccaceae</taxon>
        <taxon>Pseudogemmobacter</taxon>
    </lineage>
</organism>
<sequence length="190" mass="20515">MSLSAFIAQWGIAAVFLGCFFEGETAAILGGVIAHRGLTGWGETALAAFLGALLADQLWFLLARALPAESRAGRWLKARSQSGTGSALFRRLEQNHIALTLAFRFIPGTRILGPLALGRSSMSWPGYSLWNSLSCLVWAVLFTGLGYHFGQAAEAGLGRLHEVHFLGLLLVVALAGLILARLCHHLLHRR</sequence>
<dbReference type="PANTHER" id="PTHR42709">
    <property type="entry name" value="ALKALINE PHOSPHATASE LIKE PROTEIN"/>
    <property type="match status" value="1"/>
</dbReference>
<gene>
    <name evidence="3" type="ORF">H0485_06765</name>
</gene>
<feature type="transmembrane region" description="Helical" evidence="1">
    <location>
        <begin position="12"/>
        <end position="34"/>
    </location>
</feature>
<feature type="transmembrane region" description="Helical" evidence="1">
    <location>
        <begin position="46"/>
        <end position="66"/>
    </location>
</feature>
<name>A0ABS8CLE7_9RHOB</name>
<evidence type="ECO:0000313" key="3">
    <source>
        <dbReference type="EMBL" id="MCB5409700.1"/>
    </source>
</evidence>
<evidence type="ECO:0000259" key="2">
    <source>
        <dbReference type="Pfam" id="PF09335"/>
    </source>
</evidence>
<dbReference type="Proteomes" id="UP001198571">
    <property type="component" value="Unassembled WGS sequence"/>
</dbReference>
<accession>A0ABS8CLE7</accession>
<evidence type="ECO:0000313" key="4">
    <source>
        <dbReference type="Proteomes" id="UP001198571"/>
    </source>
</evidence>
<proteinExistence type="predicted"/>
<feature type="domain" description="VTT" evidence="2">
    <location>
        <begin position="23"/>
        <end position="147"/>
    </location>
</feature>
<dbReference type="InterPro" id="IPR032816">
    <property type="entry name" value="VTT_dom"/>
</dbReference>
<dbReference type="InterPro" id="IPR051311">
    <property type="entry name" value="DedA_domain"/>
</dbReference>
<reference evidence="3 4" key="1">
    <citation type="submission" date="2020-07" db="EMBL/GenBank/DDBJ databases">
        <title>Pseudogemmobacter sp. nov., isolated from poultry manure in Taiwan.</title>
        <authorList>
            <person name="Lin S.-Y."/>
            <person name="Tang Y.-S."/>
            <person name="Young C.-C."/>
        </authorList>
    </citation>
    <scope>NUCLEOTIDE SEQUENCE [LARGE SCALE GENOMIC DNA]</scope>
    <source>
        <strain evidence="3 4">CC-YST710</strain>
    </source>
</reference>
<keyword evidence="1" id="KW-0812">Transmembrane</keyword>
<keyword evidence="1" id="KW-1133">Transmembrane helix</keyword>
<dbReference type="PANTHER" id="PTHR42709:SF2">
    <property type="entry name" value="INNER MEMBRANE PROTEIN YOHD"/>
    <property type="match status" value="1"/>
</dbReference>
<comment type="caution">
    <text evidence="3">The sequence shown here is derived from an EMBL/GenBank/DDBJ whole genome shotgun (WGS) entry which is preliminary data.</text>
</comment>
<keyword evidence="4" id="KW-1185">Reference proteome</keyword>
<keyword evidence="1" id="KW-0472">Membrane</keyword>
<dbReference type="RefSeq" id="WP_226934610.1">
    <property type="nucleotide sequence ID" value="NZ_JACDXX010000005.1"/>
</dbReference>
<dbReference type="EMBL" id="JACDXX010000005">
    <property type="protein sequence ID" value="MCB5409700.1"/>
    <property type="molecule type" value="Genomic_DNA"/>
</dbReference>
<protein>
    <submittedName>
        <fullName evidence="3">VTT domain-containing protein</fullName>
    </submittedName>
</protein>
<dbReference type="Pfam" id="PF09335">
    <property type="entry name" value="VTT_dom"/>
    <property type="match status" value="1"/>
</dbReference>
<evidence type="ECO:0000256" key="1">
    <source>
        <dbReference type="SAM" id="Phobius"/>
    </source>
</evidence>
<feature type="transmembrane region" description="Helical" evidence="1">
    <location>
        <begin position="164"/>
        <end position="183"/>
    </location>
</feature>
<feature type="transmembrane region" description="Helical" evidence="1">
    <location>
        <begin position="129"/>
        <end position="149"/>
    </location>
</feature>